<comment type="caution">
    <text evidence="7">The sequence shown here is derived from an EMBL/GenBank/DDBJ whole genome shotgun (WGS) entry which is preliminary data.</text>
</comment>
<protein>
    <recommendedName>
        <fullName evidence="6">Major facilitator superfamily (MFS) profile domain-containing protein</fullName>
    </recommendedName>
</protein>
<name>A0A9W9YCZ8_9CNID</name>
<keyword evidence="3 5" id="KW-1133">Transmembrane helix</keyword>
<evidence type="ECO:0000256" key="2">
    <source>
        <dbReference type="ARBA" id="ARBA00022692"/>
    </source>
</evidence>
<keyword evidence="4 5" id="KW-0472">Membrane</keyword>
<dbReference type="InterPro" id="IPR020846">
    <property type="entry name" value="MFS_dom"/>
</dbReference>
<feature type="domain" description="Major facilitator superfamily (MFS) profile" evidence="6">
    <location>
        <begin position="48"/>
        <end position="276"/>
    </location>
</feature>
<dbReference type="Proteomes" id="UP001163046">
    <property type="component" value="Unassembled WGS sequence"/>
</dbReference>
<dbReference type="OrthoDB" id="5983553at2759"/>
<reference evidence="7" key="1">
    <citation type="submission" date="2023-01" db="EMBL/GenBank/DDBJ databases">
        <title>Genome assembly of the deep-sea coral Lophelia pertusa.</title>
        <authorList>
            <person name="Herrera S."/>
            <person name="Cordes E."/>
        </authorList>
    </citation>
    <scope>NUCLEOTIDE SEQUENCE</scope>
    <source>
        <strain evidence="7">USNM1676648</strain>
        <tissue evidence="7">Polyp</tissue>
    </source>
</reference>
<dbReference type="PROSITE" id="PS50850">
    <property type="entry name" value="MFS"/>
    <property type="match status" value="1"/>
</dbReference>
<dbReference type="EMBL" id="MU827785">
    <property type="protein sequence ID" value="KAJ7333874.1"/>
    <property type="molecule type" value="Genomic_DNA"/>
</dbReference>
<dbReference type="GO" id="GO:0016020">
    <property type="term" value="C:membrane"/>
    <property type="evidence" value="ECO:0007669"/>
    <property type="project" value="UniProtKB-SubCell"/>
</dbReference>
<feature type="transmembrane region" description="Helical" evidence="5">
    <location>
        <begin position="119"/>
        <end position="137"/>
    </location>
</feature>
<keyword evidence="2 5" id="KW-0812">Transmembrane</keyword>
<comment type="subcellular location">
    <subcellularLocation>
        <location evidence="1">Membrane</location>
        <topology evidence="1">Multi-pass membrane protein</topology>
    </subcellularLocation>
</comment>
<keyword evidence="8" id="KW-1185">Reference proteome</keyword>
<dbReference type="AlphaFoldDB" id="A0A9W9YCZ8"/>
<feature type="transmembrane region" description="Helical" evidence="5">
    <location>
        <begin position="63"/>
        <end position="83"/>
    </location>
</feature>
<organism evidence="7 8">
    <name type="scientific">Desmophyllum pertusum</name>
    <dbReference type="NCBI Taxonomy" id="174260"/>
    <lineage>
        <taxon>Eukaryota</taxon>
        <taxon>Metazoa</taxon>
        <taxon>Cnidaria</taxon>
        <taxon>Anthozoa</taxon>
        <taxon>Hexacorallia</taxon>
        <taxon>Scleractinia</taxon>
        <taxon>Caryophylliina</taxon>
        <taxon>Caryophylliidae</taxon>
        <taxon>Desmophyllum</taxon>
    </lineage>
</organism>
<evidence type="ECO:0000259" key="6">
    <source>
        <dbReference type="PROSITE" id="PS50850"/>
    </source>
</evidence>
<dbReference type="Gene3D" id="1.20.1250.20">
    <property type="entry name" value="MFS general substrate transporter like domains"/>
    <property type="match status" value="1"/>
</dbReference>
<evidence type="ECO:0000313" key="7">
    <source>
        <dbReference type="EMBL" id="KAJ7333874.1"/>
    </source>
</evidence>
<evidence type="ECO:0000256" key="5">
    <source>
        <dbReference type="SAM" id="Phobius"/>
    </source>
</evidence>
<accession>A0A9W9YCZ8</accession>
<dbReference type="GO" id="GO:0022857">
    <property type="term" value="F:transmembrane transporter activity"/>
    <property type="evidence" value="ECO:0007669"/>
    <property type="project" value="InterPro"/>
</dbReference>
<feature type="transmembrane region" description="Helical" evidence="5">
    <location>
        <begin position="206"/>
        <end position="224"/>
    </location>
</feature>
<sequence length="276" mass="30500">MAANSMEENSNFETNATEESCEALVNRNYNGSINSQVKQNENYSVQFDDILKSIGEFGSWQKIIYFLTCVFVLVPSVTEYNLICKRAFIAANVQAGFGAGMLVGSFIFGAISDIYGRRFCMLLCSLLTTLFSLGAAFSHSLVLFTLLRFGTAASLTGFYVAHYVYILELVGPSYRTMVAKCAGLFWAIGSGTVTLLAYYIRDWRTLLLVASCPPALFICLWPILPESARWLLVRGRSDEARLVVMKYVKKSSMPSDYLSSALSRCGQGAADVHTTK</sequence>
<feature type="transmembrane region" description="Helical" evidence="5">
    <location>
        <begin position="89"/>
        <end position="112"/>
    </location>
</feature>
<proteinExistence type="predicted"/>
<feature type="transmembrane region" description="Helical" evidence="5">
    <location>
        <begin position="143"/>
        <end position="165"/>
    </location>
</feature>
<dbReference type="PANTHER" id="PTHR24064">
    <property type="entry name" value="SOLUTE CARRIER FAMILY 22 MEMBER"/>
    <property type="match status" value="1"/>
</dbReference>
<evidence type="ECO:0000256" key="1">
    <source>
        <dbReference type="ARBA" id="ARBA00004141"/>
    </source>
</evidence>
<feature type="transmembrane region" description="Helical" evidence="5">
    <location>
        <begin position="177"/>
        <end position="200"/>
    </location>
</feature>
<evidence type="ECO:0000256" key="4">
    <source>
        <dbReference type="ARBA" id="ARBA00023136"/>
    </source>
</evidence>
<dbReference type="InterPro" id="IPR005828">
    <property type="entry name" value="MFS_sugar_transport-like"/>
</dbReference>
<gene>
    <name evidence="7" type="ORF">OS493_015967</name>
</gene>
<evidence type="ECO:0000256" key="3">
    <source>
        <dbReference type="ARBA" id="ARBA00022989"/>
    </source>
</evidence>
<dbReference type="InterPro" id="IPR036259">
    <property type="entry name" value="MFS_trans_sf"/>
</dbReference>
<dbReference type="Pfam" id="PF00083">
    <property type="entry name" value="Sugar_tr"/>
    <property type="match status" value="1"/>
</dbReference>
<dbReference type="SUPFAM" id="SSF103473">
    <property type="entry name" value="MFS general substrate transporter"/>
    <property type="match status" value="1"/>
</dbReference>
<evidence type="ECO:0000313" key="8">
    <source>
        <dbReference type="Proteomes" id="UP001163046"/>
    </source>
</evidence>